<dbReference type="Pfam" id="PF08281">
    <property type="entry name" value="Sigma70_r4_2"/>
    <property type="match status" value="1"/>
</dbReference>
<dbReference type="SUPFAM" id="SSF88946">
    <property type="entry name" value="Sigma2 domain of RNA polymerase sigma factors"/>
    <property type="match status" value="1"/>
</dbReference>
<dbReference type="InterPro" id="IPR013325">
    <property type="entry name" value="RNA_pol_sigma_r2"/>
</dbReference>
<dbReference type="NCBIfam" id="TIGR02937">
    <property type="entry name" value="sigma70-ECF"/>
    <property type="match status" value="1"/>
</dbReference>
<evidence type="ECO:0000259" key="6">
    <source>
        <dbReference type="Pfam" id="PF08281"/>
    </source>
</evidence>
<dbReference type="SUPFAM" id="SSF88659">
    <property type="entry name" value="Sigma3 and sigma4 domains of RNA polymerase sigma factors"/>
    <property type="match status" value="1"/>
</dbReference>
<evidence type="ECO:0000313" key="7">
    <source>
        <dbReference type="EMBL" id="RFM26003.1"/>
    </source>
</evidence>
<keyword evidence="3" id="KW-0731">Sigma factor</keyword>
<comment type="caution">
    <text evidence="7">The sequence shown here is derived from an EMBL/GenBank/DDBJ whole genome shotgun (WGS) entry which is preliminary data.</text>
</comment>
<name>A0A3E1NDE4_9BACT</name>
<feature type="domain" description="RNA polymerase sigma factor 70 region 4 type 2" evidence="6">
    <location>
        <begin position="134"/>
        <end position="180"/>
    </location>
</feature>
<sequence length="222" mass="26023">MHPVREHEETDLLLWLQVRNGNDKNAFEQLYRRYMQVLYAAIYKFTEDAATAEDILQEVFLDIWEKRASIVIENRIFPYLYSMARFKIFDYLRKKQLNARQLETWQQLTNEQVTVPEVFENALRAERETMAAAEIAALPEQLHKVYILSVVQQKGIAEIAAVLQVSPNTVKNHLQKLRRRFRNAAVKITSLLFSLHLLCYVPVLNSLHQRCQSYSVQASRLA</sequence>
<dbReference type="InterPro" id="IPR036388">
    <property type="entry name" value="WH-like_DNA-bd_sf"/>
</dbReference>
<dbReference type="Gene3D" id="1.10.10.10">
    <property type="entry name" value="Winged helix-like DNA-binding domain superfamily/Winged helix DNA-binding domain"/>
    <property type="match status" value="1"/>
</dbReference>
<comment type="similarity">
    <text evidence="1">Belongs to the sigma-70 factor family. ECF subfamily.</text>
</comment>
<dbReference type="Pfam" id="PF04542">
    <property type="entry name" value="Sigma70_r2"/>
    <property type="match status" value="1"/>
</dbReference>
<keyword evidence="2" id="KW-0805">Transcription regulation</keyword>
<evidence type="ECO:0000256" key="3">
    <source>
        <dbReference type="ARBA" id="ARBA00023082"/>
    </source>
</evidence>
<evidence type="ECO:0008006" key="9">
    <source>
        <dbReference type="Google" id="ProtNLM"/>
    </source>
</evidence>
<keyword evidence="4" id="KW-0804">Transcription</keyword>
<dbReference type="GO" id="GO:0016987">
    <property type="term" value="F:sigma factor activity"/>
    <property type="evidence" value="ECO:0007669"/>
    <property type="project" value="UniProtKB-KW"/>
</dbReference>
<accession>A0A3E1NDE4</accession>
<evidence type="ECO:0000256" key="2">
    <source>
        <dbReference type="ARBA" id="ARBA00023015"/>
    </source>
</evidence>
<proteinExistence type="inferred from homology"/>
<dbReference type="OrthoDB" id="659948at2"/>
<dbReference type="Gene3D" id="1.10.1740.10">
    <property type="match status" value="1"/>
</dbReference>
<feature type="domain" description="RNA polymerase sigma-70 region 2" evidence="5">
    <location>
        <begin position="30"/>
        <end position="96"/>
    </location>
</feature>
<keyword evidence="8" id="KW-1185">Reference proteome</keyword>
<evidence type="ECO:0000256" key="4">
    <source>
        <dbReference type="ARBA" id="ARBA00023163"/>
    </source>
</evidence>
<evidence type="ECO:0000313" key="8">
    <source>
        <dbReference type="Proteomes" id="UP000261284"/>
    </source>
</evidence>
<dbReference type="InterPro" id="IPR007627">
    <property type="entry name" value="RNA_pol_sigma70_r2"/>
</dbReference>
<dbReference type="InterPro" id="IPR039425">
    <property type="entry name" value="RNA_pol_sigma-70-like"/>
</dbReference>
<dbReference type="RefSeq" id="WP_116849452.1">
    <property type="nucleotide sequence ID" value="NZ_QTJU01000012.1"/>
</dbReference>
<dbReference type="EMBL" id="QTJU01000012">
    <property type="protein sequence ID" value="RFM26003.1"/>
    <property type="molecule type" value="Genomic_DNA"/>
</dbReference>
<protein>
    <recommendedName>
        <fullName evidence="9">RNA polymerase sigma-70 factor</fullName>
    </recommendedName>
</protein>
<dbReference type="PANTHER" id="PTHR43133">
    <property type="entry name" value="RNA POLYMERASE ECF-TYPE SIGMA FACTO"/>
    <property type="match status" value="1"/>
</dbReference>
<reference evidence="7 8" key="1">
    <citation type="submission" date="2018-08" db="EMBL/GenBank/DDBJ databases">
        <title>Chitinophagaceae sp. K23C18032701, a novel bacterium isolated from forest soil.</title>
        <authorList>
            <person name="Wang C."/>
        </authorList>
    </citation>
    <scope>NUCLEOTIDE SEQUENCE [LARGE SCALE GENOMIC DNA]</scope>
    <source>
        <strain evidence="7 8">K23C18032701</strain>
    </source>
</reference>
<gene>
    <name evidence="7" type="ORF">DXN05_21990</name>
</gene>
<dbReference type="InterPro" id="IPR014284">
    <property type="entry name" value="RNA_pol_sigma-70_dom"/>
</dbReference>
<dbReference type="GO" id="GO:0003677">
    <property type="term" value="F:DNA binding"/>
    <property type="evidence" value="ECO:0007669"/>
    <property type="project" value="InterPro"/>
</dbReference>
<dbReference type="InterPro" id="IPR013324">
    <property type="entry name" value="RNA_pol_sigma_r3/r4-like"/>
</dbReference>
<organism evidence="7 8">
    <name type="scientific">Deminuibacter soli</name>
    <dbReference type="NCBI Taxonomy" id="2291815"/>
    <lineage>
        <taxon>Bacteria</taxon>
        <taxon>Pseudomonadati</taxon>
        <taxon>Bacteroidota</taxon>
        <taxon>Chitinophagia</taxon>
        <taxon>Chitinophagales</taxon>
        <taxon>Chitinophagaceae</taxon>
        <taxon>Deminuibacter</taxon>
    </lineage>
</organism>
<dbReference type="GO" id="GO:0006352">
    <property type="term" value="P:DNA-templated transcription initiation"/>
    <property type="evidence" value="ECO:0007669"/>
    <property type="project" value="InterPro"/>
</dbReference>
<dbReference type="AlphaFoldDB" id="A0A3E1NDE4"/>
<evidence type="ECO:0000256" key="1">
    <source>
        <dbReference type="ARBA" id="ARBA00010641"/>
    </source>
</evidence>
<dbReference type="PANTHER" id="PTHR43133:SF46">
    <property type="entry name" value="RNA POLYMERASE SIGMA-70 FACTOR ECF SUBFAMILY"/>
    <property type="match status" value="1"/>
</dbReference>
<dbReference type="Proteomes" id="UP000261284">
    <property type="component" value="Unassembled WGS sequence"/>
</dbReference>
<evidence type="ECO:0000259" key="5">
    <source>
        <dbReference type="Pfam" id="PF04542"/>
    </source>
</evidence>
<dbReference type="InterPro" id="IPR013249">
    <property type="entry name" value="RNA_pol_sigma70_r4_t2"/>
</dbReference>